<dbReference type="Pfam" id="PF00194">
    <property type="entry name" value="Carb_anhydrase"/>
    <property type="match status" value="1"/>
</dbReference>
<dbReference type="SUPFAM" id="SSF51069">
    <property type="entry name" value="Carbonic anhydrase"/>
    <property type="match status" value="1"/>
</dbReference>
<keyword evidence="4" id="KW-0862">Zinc</keyword>
<dbReference type="AlphaFoldDB" id="A0AAJ6NU74"/>
<evidence type="ECO:0000313" key="9">
    <source>
        <dbReference type="Proteomes" id="UP001223520"/>
    </source>
</evidence>
<dbReference type="PROSITE" id="PS51144">
    <property type="entry name" value="ALPHA_CA_2"/>
    <property type="match status" value="1"/>
</dbReference>
<dbReference type="CDD" id="cd03124">
    <property type="entry name" value="alpha_CA_prokaryotic_like"/>
    <property type="match status" value="1"/>
</dbReference>
<evidence type="ECO:0000259" key="7">
    <source>
        <dbReference type="PROSITE" id="PS51144"/>
    </source>
</evidence>
<dbReference type="Gene3D" id="3.10.200.10">
    <property type="entry name" value="Alpha carbonic anhydrase"/>
    <property type="match status" value="1"/>
</dbReference>
<gene>
    <name evidence="8" type="ORF">QI031_03560</name>
</gene>
<dbReference type="EMBL" id="CP124543">
    <property type="protein sequence ID" value="WGV26601.1"/>
    <property type="molecule type" value="Genomic_DNA"/>
</dbReference>
<evidence type="ECO:0000256" key="1">
    <source>
        <dbReference type="ARBA" id="ARBA00010718"/>
    </source>
</evidence>
<feature type="domain" description="Alpha-carbonic anhydrase" evidence="7">
    <location>
        <begin position="36"/>
        <end position="258"/>
    </location>
</feature>
<protein>
    <recommendedName>
        <fullName evidence="2">carbonic anhydrase</fullName>
        <ecNumber evidence="2">4.2.1.1</ecNumber>
    </recommendedName>
</protein>
<dbReference type="RefSeq" id="WP_281483848.1">
    <property type="nucleotide sequence ID" value="NZ_CP124543.1"/>
</dbReference>
<comment type="similarity">
    <text evidence="1">Belongs to the alpha-carbonic anhydrase family.</text>
</comment>
<keyword evidence="3" id="KW-0479">Metal-binding</keyword>
<dbReference type="InterPro" id="IPR023561">
    <property type="entry name" value="Carbonic_anhydrase_a-class"/>
</dbReference>
<dbReference type="PANTHER" id="PTHR18952">
    <property type="entry name" value="CARBONIC ANHYDRASE"/>
    <property type="match status" value="1"/>
</dbReference>
<dbReference type="InterPro" id="IPR036398">
    <property type="entry name" value="CA_dom_sf"/>
</dbReference>
<dbReference type="PANTHER" id="PTHR18952:SF265">
    <property type="entry name" value="CARBONIC ANHYDRASE"/>
    <property type="match status" value="1"/>
</dbReference>
<organism evidence="8 9">
    <name type="scientific">Halotia branconii CENA392</name>
    <dbReference type="NCBI Taxonomy" id="1539056"/>
    <lineage>
        <taxon>Bacteria</taxon>
        <taxon>Bacillati</taxon>
        <taxon>Cyanobacteriota</taxon>
        <taxon>Cyanophyceae</taxon>
        <taxon>Nostocales</taxon>
        <taxon>Nodulariaceae</taxon>
        <taxon>Halotia</taxon>
    </lineage>
</organism>
<evidence type="ECO:0000256" key="3">
    <source>
        <dbReference type="ARBA" id="ARBA00022723"/>
    </source>
</evidence>
<sequence>MDLRPQWQKNIFLVLAFTLIFSPIPSVPSFAQVKTPDWSYGGAENPTRWGELDNNFALCESGKDQSPINIVDAVQGNPAQIVFNYKPTPLEIVNNGRTVQVNYAPGSSVTINGKQYALLQFHFHTPSEHTIEGNASAMELHLVHRNTAGELSVVGVMMNKGTANPVIDKIWQHIPSTQKTNTVSGQTINAADLLPKSKAYFSYSGSLTTPPCSESVKWNVLTEPITVSSEEIDTFEKLYQVNARPVQPTNDRKIELHGN</sequence>
<dbReference type="GO" id="GO:0004089">
    <property type="term" value="F:carbonate dehydratase activity"/>
    <property type="evidence" value="ECO:0007669"/>
    <property type="project" value="UniProtKB-EC"/>
</dbReference>
<evidence type="ECO:0000256" key="5">
    <source>
        <dbReference type="ARBA" id="ARBA00023239"/>
    </source>
</evidence>
<keyword evidence="5" id="KW-0456">Lyase</keyword>
<dbReference type="GO" id="GO:0008270">
    <property type="term" value="F:zinc ion binding"/>
    <property type="evidence" value="ECO:0007669"/>
    <property type="project" value="InterPro"/>
</dbReference>
<dbReference type="Proteomes" id="UP001223520">
    <property type="component" value="Chromosome"/>
</dbReference>
<evidence type="ECO:0000256" key="6">
    <source>
        <dbReference type="ARBA" id="ARBA00048348"/>
    </source>
</evidence>
<dbReference type="EC" id="4.2.1.1" evidence="2"/>
<dbReference type="SMART" id="SM01057">
    <property type="entry name" value="Carb_anhydrase"/>
    <property type="match status" value="1"/>
</dbReference>
<accession>A0AAJ6NU74</accession>
<reference evidence="8 9" key="1">
    <citation type="journal article" date="2023" name="Limnol Oceanogr Lett">
        <title>Environmental adaptations by the intertidal Antarctic cyanobacterium Halotia branconii CENA392 as revealed using long-read genome sequencing.</title>
        <authorList>
            <person name="Dextro R.B."/>
            <person name="Delbaje E."/>
            <person name="Freitas P.N.N."/>
            <person name="Geraldes V."/>
            <person name="Pinto E."/>
            <person name="Long P.F."/>
            <person name="Fiore M.F."/>
        </authorList>
    </citation>
    <scope>NUCLEOTIDE SEQUENCE [LARGE SCALE GENOMIC DNA]</scope>
    <source>
        <strain evidence="8 9">CENA392</strain>
    </source>
</reference>
<evidence type="ECO:0000256" key="2">
    <source>
        <dbReference type="ARBA" id="ARBA00012925"/>
    </source>
</evidence>
<evidence type="ECO:0000313" key="8">
    <source>
        <dbReference type="EMBL" id="WGV26601.1"/>
    </source>
</evidence>
<dbReference type="KEGG" id="hbq:QI031_03560"/>
<dbReference type="InterPro" id="IPR041891">
    <property type="entry name" value="Alpha_CA_prokaryot-like"/>
</dbReference>
<name>A0AAJ6NU74_9CYAN</name>
<dbReference type="InterPro" id="IPR001148">
    <property type="entry name" value="CA_dom"/>
</dbReference>
<proteinExistence type="inferred from homology"/>
<keyword evidence="9" id="KW-1185">Reference proteome</keyword>
<comment type="catalytic activity">
    <reaction evidence="6">
        <text>hydrogencarbonate + H(+) = CO2 + H2O</text>
        <dbReference type="Rhea" id="RHEA:10748"/>
        <dbReference type="ChEBI" id="CHEBI:15377"/>
        <dbReference type="ChEBI" id="CHEBI:15378"/>
        <dbReference type="ChEBI" id="CHEBI:16526"/>
        <dbReference type="ChEBI" id="CHEBI:17544"/>
        <dbReference type="EC" id="4.2.1.1"/>
    </reaction>
</comment>
<evidence type="ECO:0000256" key="4">
    <source>
        <dbReference type="ARBA" id="ARBA00022833"/>
    </source>
</evidence>